<evidence type="ECO:0000313" key="2">
    <source>
        <dbReference type="Proteomes" id="UP001500063"/>
    </source>
</evidence>
<accession>A0ABN0WJ16</accession>
<name>A0ABN0WJ16_9ACTN</name>
<keyword evidence="2" id="KW-1185">Reference proteome</keyword>
<dbReference type="EMBL" id="BAAABW010000008">
    <property type="protein sequence ID" value="GAA0339487.1"/>
    <property type="molecule type" value="Genomic_DNA"/>
</dbReference>
<organism evidence="1 2">
    <name type="scientific">Streptomyces blastmyceticus</name>
    <dbReference type="NCBI Taxonomy" id="68180"/>
    <lineage>
        <taxon>Bacteria</taxon>
        <taxon>Bacillati</taxon>
        <taxon>Actinomycetota</taxon>
        <taxon>Actinomycetes</taxon>
        <taxon>Kitasatosporales</taxon>
        <taxon>Streptomycetaceae</taxon>
        <taxon>Streptomyces</taxon>
    </lineage>
</organism>
<comment type="caution">
    <text evidence="1">The sequence shown here is derived from an EMBL/GenBank/DDBJ whole genome shotgun (WGS) entry which is preliminary data.</text>
</comment>
<protein>
    <submittedName>
        <fullName evidence="1">Uncharacterized protein</fullName>
    </submittedName>
</protein>
<evidence type="ECO:0000313" key="1">
    <source>
        <dbReference type="EMBL" id="GAA0339487.1"/>
    </source>
</evidence>
<sequence length="127" mass="13742">MHFHGYLWAGDKAAFDKEGARRPESPAFALSETPPMQTAHWLLKPARLIRGTWADPREASAWLGERLSAALGGRFPDTETAVTERLAGGGDVSYGHYLARPSFLSIAVVTCTPNSTCPDLGCPITSR</sequence>
<dbReference type="RefSeq" id="WP_344116991.1">
    <property type="nucleotide sequence ID" value="NZ_BAAABW010000008.1"/>
</dbReference>
<dbReference type="Proteomes" id="UP001500063">
    <property type="component" value="Unassembled WGS sequence"/>
</dbReference>
<gene>
    <name evidence="1" type="ORF">GCM10010319_14370</name>
</gene>
<proteinExistence type="predicted"/>
<reference evidence="1 2" key="1">
    <citation type="journal article" date="2019" name="Int. J. Syst. Evol. Microbiol.">
        <title>The Global Catalogue of Microorganisms (GCM) 10K type strain sequencing project: providing services to taxonomists for standard genome sequencing and annotation.</title>
        <authorList>
            <consortium name="The Broad Institute Genomics Platform"/>
            <consortium name="The Broad Institute Genome Sequencing Center for Infectious Disease"/>
            <person name="Wu L."/>
            <person name="Ma J."/>
        </authorList>
    </citation>
    <scope>NUCLEOTIDE SEQUENCE [LARGE SCALE GENOMIC DNA]</scope>
    <source>
        <strain evidence="1 2">JCM 4565</strain>
    </source>
</reference>